<sequence>MKKILLMLFIFISVISFGSVKIIDTKDNLGKLTGGKSIVYKDNVGSLQLDFENSNCIAITVKTNRYASELETEIGFMIDTGYNRNLSYKIQKDKKTVKCSADSAIDAEIIKNIVYDMEKGYLLMIGYVGKDDKMIDMNIKLAEIQKAIKELKSK</sequence>
<dbReference type="AlphaFoldDB" id="A0A1Z3CJ75"/>
<protein>
    <submittedName>
        <fullName evidence="1">Uncharacterized protein</fullName>
    </submittedName>
</protein>
<proteinExistence type="predicted"/>
<dbReference type="RefSeq" id="WP_088337515.1">
    <property type="nucleotide sequence ID" value="NZ_CP021934.1"/>
</dbReference>
<reference evidence="1 2" key="1">
    <citation type="submission" date="2017-06" db="EMBL/GenBank/DDBJ databases">
        <title>Draft genome sequence of Fusobacterium nucleatum subsp. polymorphum KCOM 1260 (=ChDC F218).</title>
        <authorList>
            <person name="Kook J.-K."/>
            <person name="Park S.-N."/>
            <person name="Lim Y.K."/>
            <person name="Roh H."/>
        </authorList>
    </citation>
    <scope>NUCLEOTIDE SEQUENCE [LARGE SCALE GENOMIC DNA]</scope>
    <source>
        <strain evidence="2">KCOM 1260 (ChDC F218)</strain>
    </source>
</reference>
<keyword evidence="2" id="KW-1185">Reference proteome</keyword>
<name>A0A1Z3CJ75_FUSNP</name>
<accession>A0A1Z3CJ75</accession>
<dbReference type="Proteomes" id="UP000196759">
    <property type="component" value="Chromosome"/>
</dbReference>
<gene>
    <name evidence="1" type="ORF">CBG50_08695</name>
</gene>
<dbReference type="EMBL" id="CP021934">
    <property type="protein sequence ID" value="ASC03360.1"/>
    <property type="molecule type" value="Genomic_DNA"/>
</dbReference>
<evidence type="ECO:0000313" key="1">
    <source>
        <dbReference type="EMBL" id="ASC03360.1"/>
    </source>
</evidence>
<organism evidence="1 2">
    <name type="scientific">Fusobacterium nucleatum subsp. polymorphum</name>
    <name type="common">Fusobacterium polymorphum</name>
    <dbReference type="NCBI Taxonomy" id="76857"/>
    <lineage>
        <taxon>Bacteria</taxon>
        <taxon>Fusobacteriati</taxon>
        <taxon>Fusobacteriota</taxon>
        <taxon>Fusobacteriia</taxon>
        <taxon>Fusobacteriales</taxon>
        <taxon>Fusobacteriaceae</taxon>
        <taxon>Fusobacterium</taxon>
    </lineage>
</organism>
<evidence type="ECO:0000313" key="2">
    <source>
        <dbReference type="Proteomes" id="UP000196759"/>
    </source>
</evidence>